<dbReference type="OrthoDB" id="63112at2759"/>
<evidence type="ECO:0000313" key="2">
    <source>
        <dbReference type="Proteomes" id="UP001151582"/>
    </source>
</evidence>
<dbReference type="GO" id="GO:0000447">
    <property type="term" value="P:endonucleolytic cleavage in ITS1 to separate SSU-rRNA from 5.8S rRNA and LSU-rRNA from tricistronic rRNA transcript (SSU-rRNA, 5.8S rRNA, LSU-rRNA)"/>
    <property type="evidence" value="ECO:0007669"/>
    <property type="project" value="TreeGrafter"/>
</dbReference>
<dbReference type="GO" id="GO:0001682">
    <property type="term" value="P:tRNA 5'-leader removal"/>
    <property type="evidence" value="ECO:0007669"/>
    <property type="project" value="InterPro"/>
</dbReference>
<organism evidence="1 2">
    <name type="scientific">Dimargaris verticillata</name>
    <dbReference type="NCBI Taxonomy" id="2761393"/>
    <lineage>
        <taxon>Eukaryota</taxon>
        <taxon>Fungi</taxon>
        <taxon>Fungi incertae sedis</taxon>
        <taxon>Zoopagomycota</taxon>
        <taxon>Kickxellomycotina</taxon>
        <taxon>Dimargaritomycetes</taxon>
        <taxon>Dimargaritales</taxon>
        <taxon>Dimargaritaceae</taxon>
        <taxon>Dimargaris</taxon>
    </lineage>
</organism>
<dbReference type="EMBL" id="JANBQB010000623">
    <property type="protein sequence ID" value="KAJ1974664.1"/>
    <property type="molecule type" value="Genomic_DNA"/>
</dbReference>
<sequence length="381" mass="41808">MDLPTPRDSKVHIYRGNLEQHPQFYRAIAAHSFNRRVQLSLYHHSAASATALLEAATFPDQYFYYSAAQVTLRDLIHPDFLKQTVRGGHCLTALASSVRLENHDIFAITSAGKLVLSLTKESYQECGLTGSQSSFKASPSRYHITIDLRADAMKVGTKYYERIHWAFSQVLTQPFTVDIALCNPSTGQSLAMPVPSTWHSVKKHQIQPRLTTQPTITTPTASCIRDTLWTEPGTAAGASEWQNNALALYDWMALAALDASCVQAADIPAGPYSPLDTIPTPNCAGQVHTLEYTGFISPYTVRALMATLVNTYSKSPENQSLTPLPPWAALHVLGMPNAPVSFDTKERASISGGATTYSLLCWPSSVDCLGFFACTELDQFD</sequence>
<dbReference type="GO" id="GO:0000172">
    <property type="term" value="C:ribonuclease MRP complex"/>
    <property type="evidence" value="ECO:0007669"/>
    <property type="project" value="TreeGrafter"/>
</dbReference>
<gene>
    <name evidence="1" type="ORF">H4R34_004632</name>
</gene>
<name>A0A9W8E7X9_9FUNG</name>
<comment type="caution">
    <text evidence="1">The sequence shown here is derived from an EMBL/GenBank/DDBJ whole genome shotgun (WGS) entry which is preliminary data.</text>
</comment>
<dbReference type="AlphaFoldDB" id="A0A9W8E7X9"/>
<proteinExistence type="predicted"/>
<dbReference type="Pfam" id="PF08584">
    <property type="entry name" value="Ribonuc_P_40"/>
    <property type="match status" value="1"/>
</dbReference>
<dbReference type="Proteomes" id="UP001151582">
    <property type="component" value="Unassembled WGS sequence"/>
</dbReference>
<dbReference type="GO" id="GO:0030681">
    <property type="term" value="C:multimeric ribonuclease P complex"/>
    <property type="evidence" value="ECO:0007669"/>
    <property type="project" value="TreeGrafter"/>
</dbReference>
<evidence type="ECO:0000313" key="1">
    <source>
        <dbReference type="EMBL" id="KAJ1974664.1"/>
    </source>
</evidence>
<accession>A0A9W8E7X9</accession>
<dbReference type="PANTHER" id="PTHR15396">
    <property type="entry name" value="RIBONUCLEASE P PROTEIN SUBUNIT P40"/>
    <property type="match status" value="1"/>
</dbReference>
<dbReference type="InterPro" id="IPR013893">
    <property type="entry name" value="RNase_P_Rpp40"/>
</dbReference>
<reference evidence="1" key="1">
    <citation type="submission" date="2022-07" db="EMBL/GenBank/DDBJ databases">
        <title>Phylogenomic reconstructions and comparative analyses of Kickxellomycotina fungi.</title>
        <authorList>
            <person name="Reynolds N.K."/>
            <person name="Stajich J.E."/>
            <person name="Barry K."/>
            <person name="Grigoriev I.V."/>
            <person name="Crous P."/>
            <person name="Smith M.E."/>
        </authorList>
    </citation>
    <scope>NUCLEOTIDE SEQUENCE</scope>
    <source>
        <strain evidence="1">RSA 567</strain>
    </source>
</reference>
<protein>
    <submittedName>
        <fullName evidence="1">Uncharacterized protein</fullName>
    </submittedName>
</protein>
<dbReference type="PANTHER" id="PTHR15396:SF1">
    <property type="entry name" value="RIBONUCLEASE P PROTEIN SUBUNIT P40"/>
    <property type="match status" value="1"/>
</dbReference>
<dbReference type="GO" id="GO:0004526">
    <property type="term" value="F:ribonuclease P activity"/>
    <property type="evidence" value="ECO:0007669"/>
    <property type="project" value="TreeGrafter"/>
</dbReference>
<keyword evidence="2" id="KW-1185">Reference proteome</keyword>
<dbReference type="GO" id="GO:0000171">
    <property type="term" value="F:ribonuclease MRP activity"/>
    <property type="evidence" value="ECO:0007669"/>
    <property type="project" value="TreeGrafter"/>
</dbReference>